<dbReference type="OrthoDB" id="9801573at2"/>
<dbReference type="SUPFAM" id="SSF53756">
    <property type="entry name" value="UDP-Glycosyltransferase/glycogen phosphorylase"/>
    <property type="match status" value="1"/>
</dbReference>
<keyword evidence="4" id="KW-1185">Reference proteome</keyword>
<evidence type="ECO:0000313" key="3">
    <source>
        <dbReference type="EMBL" id="OKL52902.1"/>
    </source>
</evidence>
<dbReference type="Proteomes" id="UP000185628">
    <property type="component" value="Unassembled WGS sequence"/>
</dbReference>
<dbReference type="EMBL" id="MQVR01000128">
    <property type="protein sequence ID" value="OKL52902.1"/>
    <property type="molecule type" value="Genomic_DNA"/>
</dbReference>
<dbReference type="InterPro" id="IPR001296">
    <property type="entry name" value="Glyco_trans_1"/>
</dbReference>
<evidence type="ECO:0000256" key="1">
    <source>
        <dbReference type="ARBA" id="ARBA00022679"/>
    </source>
</evidence>
<dbReference type="GO" id="GO:0016757">
    <property type="term" value="F:glycosyltransferase activity"/>
    <property type="evidence" value="ECO:0007669"/>
    <property type="project" value="InterPro"/>
</dbReference>
<gene>
    <name evidence="3" type="ORF">BSZ39_12440</name>
</gene>
<proteinExistence type="predicted"/>
<sequence length="257" mass="28044">MYLPDDYLGDGGRTSIVGRALTSLTPFLKRWDQKAARRHRAYVGNSTVVRERIARVYGKRDVGLIFPPHSVDTSGELEEIPGVTGVIEPDYLLVVSRLMPYKNVDKVIKAAQLADRDLLIIGHGPERDNLRALGGPRTFFAQDLSEAQLRWGYANSGTLATVSHEDFGITPLEAAAWGKPTIALRAGGFLDSINEGVTGTYVDSTDPSAIAAAITETYARDWGEDVIKAHAETFSEERFADQIGAALGQLAQERQLS</sequence>
<evidence type="ECO:0000313" key="4">
    <source>
        <dbReference type="Proteomes" id="UP000185628"/>
    </source>
</evidence>
<feature type="domain" description="Glycosyl transferase family 1" evidence="2">
    <location>
        <begin position="88"/>
        <end position="217"/>
    </location>
</feature>
<reference evidence="4" key="1">
    <citation type="submission" date="2016-12" db="EMBL/GenBank/DDBJ databases">
        <authorList>
            <person name="Meng X."/>
        </authorList>
    </citation>
    <scope>NUCLEOTIDE SEQUENCE [LARGE SCALE GENOMIC DNA]</scope>
    <source>
        <strain evidence="4">DSM 19116</strain>
    </source>
</reference>
<dbReference type="InterPro" id="IPR050194">
    <property type="entry name" value="Glycosyltransferase_grp1"/>
</dbReference>
<dbReference type="PANTHER" id="PTHR45947:SF3">
    <property type="entry name" value="SULFOQUINOVOSYL TRANSFERASE SQD2"/>
    <property type="match status" value="1"/>
</dbReference>
<keyword evidence="1" id="KW-0808">Transferase</keyword>
<name>A0A1Q5PZL6_9ACTO</name>
<organism evidence="3 4">
    <name type="scientific">Bowdeniella nasicola</name>
    <dbReference type="NCBI Taxonomy" id="208480"/>
    <lineage>
        <taxon>Bacteria</taxon>
        <taxon>Bacillati</taxon>
        <taxon>Actinomycetota</taxon>
        <taxon>Actinomycetes</taxon>
        <taxon>Actinomycetales</taxon>
        <taxon>Actinomycetaceae</taxon>
        <taxon>Bowdeniella</taxon>
    </lineage>
</organism>
<protein>
    <recommendedName>
        <fullName evidence="2">Glycosyl transferase family 1 domain-containing protein</fullName>
    </recommendedName>
</protein>
<dbReference type="AlphaFoldDB" id="A0A1Q5PZL6"/>
<dbReference type="RefSeq" id="WP_073717627.1">
    <property type="nucleotide sequence ID" value="NZ_MQVR01000128.1"/>
</dbReference>
<comment type="caution">
    <text evidence="3">The sequence shown here is derived from an EMBL/GenBank/DDBJ whole genome shotgun (WGS) entry which is preliminary data.</text>
</comment>
<evidence type="ECO:0000259" key="2">
    <source>
        <dbReference type="Pfam" id="PF00534"/>
    </source>
</evidence>
<dbReference type="PANTHER" id="PTHR45947">
    <property type="entry name" value="SULFOQUINOVOSYL TRANSFERASE SQD2"/>
    <property type="match status" value="1"/>
</dbReference>
<dbReference type="Pfam" id="PF00534">
    <property type="entry name" value="Glycos_transf_1"/>
    <property type="match status" value="1"/>
</dbReference>
<dbReference type="Gene3D" id="3.40.50.2000">
    <property type="entry name" value="Glycogen Phosphorylase B"/>
    <property type="match status" value="2"/>
</dbReference>
<accession>A0A1Q5PZL6</accession>